<feature type="transmembrane region" description="Helical" evidence="1">
    <location>
        <begin position="49"/>
        <end position="67"/>
    </location>
</feature>
<dbReference type="InterPro" id="IPR050640">
    <property type="entry name" value="Bact_2-comp_sensor_kinase"/>
</dbReference>
<evidence type="ECO:0000256" key="1">
    <source>
        <dbReference type="SAM" id="Phobius"/>
    </source>
</evidence>
<proteinExistence type="predicted"/>
<keyword evidence="1" id="KW-1133">Transmembrane helix</keyword>
<dbReference type="InterPro" id="IPR010559">
    <property type="entry name" value="Sig_transdc_His_kin_internal"/>
</dbReference>
<keyword evidence="3" id="KW-0418">Kinase</keyword>
<keyword evidence="1" id="KW-0812">Transmembrane</keyword>
<keyword evidence="1" id="KW-0472">Membrane</keyword>
<evidence type="ECO:0000313" key="3">
    <source>
        <dbReference type="EMBL" id="AWV98078.1"/>
    </source>
</evidence>
<dbReference type="Pfam" id="PF06580">
    <property type="entry name" value="His_kinase"/>
    <property type="match status" value="1"/>
</dbReference>
<gene>
    <name evidence="3" type="ORF">DJ013_07790</name>
</gene>
<protein>
    <submittedName>
        <fullName evidence="3">Sensor histidine kinase</fullName>
    </submittedName>
</protein>
<keyword evidence="4" id="KW-1185">Reference proteome</keyword>
<evidence type="ECO:0000313" key="4">
    <source>
        <dbReference type="Proteomes" id="UP000249873"/>
    </source>
</evidence>
<evidence type="ECO:0000259" key="2">
    <source>
        <dbReference type="Pfam" id="PF06580"/>
    </source>
</evidence>
<feature type="transmembrane region" description="Helical" evidence="1">
    <location>
        <begin position="12"/>
        <end position="29"/>
    </location>
</feature>
<accession>A0A2Z4GAH8</accession>
<feature type="transmembrane region" description="Helical" evidence="1">
    <location>
        <begin position="79"/>
        <end position="98"/>
    </location>
</feature>
<name>A0A2Z4GAH8_9BACT</name>
<dbReference type="AlphaFoldDB" id="A0A2Z4GAH8"/>
<feature type="domain" description="Signal transduction histidine kinase internal region" evidence="2">
    <location>
        <begin position="160"/>
        <end position="238"/>
    </location>
</feature>
<dbReference type="Proteomes" id="UP000249873">
    <property type="component" value="Chromosome"/>
</dbReference>
<dbReference type="GO" id="GO:0016020">
    <property type="term" value="C:membrane"/>
    <property type="evidence" value="ECO:0007669"/>
    <property type="project" value="InterPro"/>
</dbReference>
<reference evidence="3 4" key="1">
    <citation type="submission" date="2018-05" db="EMBL/GenBank/DDBJ databases">
        <title>Complete genome sequence of Arcticibacterium luteifluviistationis SM1504T, a cytophagaceae bacterium isolated from Arctic surface seawater.</title>
        <authorList>
            <person name="Li Y."/>
            <person name="Qin Q.-L."/>
        </authorList>
    </citation>
    <scope>NUCLEOTIDE SEQUENCE [LARGE SCALE GENOMIC DNA]</scope>
    <source>
        <strain evidence="3 4">SM1504</strain>
    </source>
</reference>
<feature type="transmembrane region" description="Helical" evidence="1">
    <location>
        <begin position="118"/>
        <end position="139"/>
    </location>
</feature>
<organism evidence="3 4">
    <name type="scientific">Arcticibacterium luteifluviistationis</name>
    <dbReference type="NCBI Taxonomy" id="1784714"/>
    <lineage>
        <taxon>Bacteria</taxon>
        <taxon>Pseudomonadati</taxon>
        <taxon>Bacteroidota</taxon>
        <taxon>Cytophagia</taxon>
        <taxon>Cytophagales</taxon>
        <taxon>Leadbetterellaceae</taxon>
        <taxon>Arcticibacterium</taxon>
    </lineage>
</organism>
<dbReference type="OrthoDB" id="9792992at2"/>
<keyword evidence="3" id="KW-0808">Transferase</keyword>
<dbReference type="GO" id="GO:0000155">
    <property type="term" value="F:phosphorelay sensor kinase activity"/>
    <property type="evidence" value="ECO:0007669"/>
    <property type="project" value="InterPro"/>
</dbReference>
<dbReference type="KEGG" id="als:DJ013_07790"/>
<dbReference type="EMBL" id="CP029480">
    <property type="protein sequence ID" value="AWV98078.1"/>
    <property type="molecule type" value="Genomic_DNA"/>
</dbReference>
<dbReference type="PANTHER" id="PTHR34220">
    <property type="entry name" value="SENSOR HISTIDINE KINASE YPDA"/>
    <property type="match status" value="1"/>
</dbReference>
<dbReference type="PANTHER" id="PTHR34220:SF7">
    <property type="entry name" value="SENSOR HISTIDINE KINASE YPDA"/>
    <property type="match status" value="1"/>
</dbReference>
<dbReference type="RefSeq" id="WP_111371180.1">
    <property type="nucleotide sequence ID" value="NZ_CP029480.1"/>
</dbReference>
<sequence>MIAQFFRKNRLFLLHLVFWCVYFSFFFYIVSWPKRGVEPNYLRSFLDAIMQVSTMATISYFNYFILLPIVLKEKKTGKYILALIVSLAVIVSIQIWLKRMIYMEVSERAFSFLFSSKFIIQHAFSAVVIVTFVSLLRFLKDWFELDAKRKEIENEKLATELRFLKDQINPHFLFNTLNNLYYLAHTNSPNTKEVISKLSQMMRYMIYEANNELVPVSKEIEYIKNYIDLEKLRLEDDFPLELSIEGDFSTLRIAPLIFITFLENAFKHGTTHSNEGSWVKVKFKFEGKHCYYEVTNSKNENIKEGEKSGIGLKNTMRRLNLSYENQHTLDILEDDKTYQVKLDIDL</sequence>